<evidence type="ECO:0008006" key="4">
    <source>
        <dbReference type="Google" id="ProtNLM"/>
    </source>
</evidence>
<feature type="compositionally biased region" description="Polar residues" evidence="1">
    <location>
        <begin position="52"/>
        <end position="87"/>
    </location>
</feature>
<evidence type="ECO:0000256" key="1">
    <source>
        <dbReference type="SAM" id="MobiDB-lite"/>
    </source>
</evidence>
<accession>A0A2T9XXB8</accession>
<keyword evidence="3" id="KW-1185">Reference proteome</keyword>
<proteinExistence type="predicted"/>
<protein>
    <recommendedName>
        <fullName evidence="4">Thioredoxin-like fold domain-containing protein</fullName>
    </recommendedName>
</protein>
<gene>
    <name evidence="2" type="ORF">BB560_007279</name>
</gene>
<sequence>MIKVKQSNSSLDPMDHGSNINQLYEKLNPRKSSLANQSGELNKLAKERNRKTLTLDTQLIPTSPSHSQLHSDSISNASTATESKSASRFSGITSPALKISKYSRFSLSIPNTFSTNVNSRMSTDIVSSIKQDRMMRRSTMKTRESKNMDICLSMSVAREVKYKRLLREDRPLYEILELVDPNANPVENTKFEEIVLFFSDCVDNQPSKSAEQLAQIAVSKKYNTAFVYIPVHHSIPEMFEIVKKFSVFHHIPNMSNVISDSLQKKFDISKLPALVVASNKKSKYTSFDGIDEVYSYISENLPQNKGYFTSGHNSFEEVRNNDDSQRSIFWSKIRKWI</sequence>
<feature type="region of interest" description="Disordered" evidence="1">
    <location>
        <begin position="1"/>
        <end position="20"/>
    </location>
</feature>
<reference evidence="2 3" key="1">
    <citation type="journal article" date="2018" name="MBio">
        <title>Comparative Genomics Reveals the Core Gene Toolbox for the Fungus-Insect Symbiosis.</title>
        <authorList>
            <person name="Wang Y."/>
            <person name="Stata M."/>
            <person name="Wang W."/>
            <person name="Stajich J.E."/>
            <person name="White M.M."/>
            <person name="Moncalvo J.M."/>
        </authorList>
    </citation>
    <scope>NUCLEOTIDE SEQUENCE [LARGE SCALE GENOMIC DNA]</scope>
    <source>
        <strain evidence="2 3">SC-DP-2</strain>
    </source>
</reference>
<name>A0A2T9XXB8_9FUNG</name>
<feature type="compositionally biased region" description="Polar residues" evidence="1">
    <location>
        <begin position="1"/>
        <end position="11"/>
    </location>
</feature>
<dbReference type="AlphaFoldDB" id="A0A2T9XXB8"/>
<organism evidence="2 3">
    <name type="scientific">Smittium megazygosporum</name>
    <dbReference type="NCBI Taxonomy" id="133381"/>
    <lineage>
        <taxon>Eukaryota</taxon>
        <taxon>Fungi</taxon>
        <taxon>Fungi incertae sedis</taxon>
        <taxon>Zoopagomycota</taxon>
        <taxon>Kickxellomycotina</taxon>
        <taxon>Harpellomycetes</taxon>
        <taxon>Harpellales</taxon>
        <taxon>Legeriomycetaceae</taxon>
        <taxon>Smittium</taxon>
    </lineage>
</organism>
<comment type="caution">
    <text evidence="2">The sequence shown here is derived from an EMBL/GenBank/DDBJ whole genome shotgun (WGS) entry which is preliminary data.</text>
</comment>
<evidence type="ECO:0000313" key="2">
    <source>
        <dbReference type="EMBL" id="PVU84731.1"/>
    </source>
</evidence>
<dbReference type="EMBL" id="MBFS01003837">
    <property type="protein sequence ID" value="PVU84731.1"/>
    <property type="molecule type" value="Genomic_DNA"/>
</dbReference>
<feature type="region of interest" description="Disordered" evidence="1">
    <location>
        <begin position="47"/>
        <end position="87"/>
    </location>
</feature>
<dbReference type="Proteomes" id="UP000245609">
    <property type="component" value="Unassembled WGS sequence"/>
</dbReference>
<evidence type="ECO:0000313" key="3">
    <source>
        <dbReference type="Proteomes" id="UP000245609"/>
    </source>
</evidence>